<protein>
    <submittedName>
        <fullName evidence="4">Tetratricopeptide repeat protein</fullName>
    </submittedName>
</protein>
<proteinExistence type="predicted"/>
<dbReference type="Proteomes" id="UP001302120">
    <property type="component" value="Unassembled WGS sequence"/>
</dbReference>
<dbReference type="PROSITE" id="PS50005">
    <property type="entry name" value="TPR"/>
    <property type="match status" value="2"/>
</dbReference>
<dbReference type="InterPro" id="IPR011990">
    <property type="entry name" value="TPR-like_helical_dom_sf"/>
</dbReference>
<evidence type="ECO:0000256" key="1">
    <source>
        <dbReference type="ARBA" id="ARBA00022737"/>
    </source>
</evidence>
<sequence>MKLNSQLKSAFIPSLSIITTIFISPLVLAHPGKVAVNSPDSTQQVILSKVPKLAQLSSPAEERSQLIQQANILSSQGDFSGAEANLRNVIKKFPRYAFAHFELGNILSKQNQPEAAIEAYQEAIRLNSNYALAYNGIGLVYANQNRWEEAITAYQKALDINPNYADALANSAVALLQNNQESEGIASLEKALDIFKSQSRNERVLQIEQVLQEIKNSVQPNIS</sequence>
<evidence type="ECO:0000313" key="4">
    <source>
        <dbReference type="EMBL" id="MEA5582593.1"/>
    </source>
</evidence>
<dbReference type="EMBL" id="JAYGHG010000025">
    <property type="protein sequence ID" value="MEA5582593.1"/>
    <property type="molecule type" value="Genomic_DNA"/>
</dbReference>
<evidence type="ECO:0000313" key="5">
    <source>
        <dbReference type="Proteomes" id="UP001302120"/>
    </source>
</evidence>
<feature type="repeat" description="TPR" evidence="3">
    <location>
        <begin position="131"/>
        <end position="164"/>
    </location>
</feature>
<dbReference type="PANTHER" id="PTHR44943">
    <property type="entry name" value="CELLULOSE SYNTHASE OPERON PROTEIN C"/>
    <property type="match status" value="1"/>
</dbReference>
<name>A0ABU5UGC7_9CYAN</name>
<comment type="caution">
    <text evidence="4">The sequence shown here is derived from an EMBL/GenBank/DDBJ whole genome shotgun (WGS) entry which is preliminary data.</text>
</comment>
<dbReference type="PROSITE" id="PS50293">
    <property type="entry name" value="TPR_REGION"/>
    <property type="match status" value="1"/>
</dbReference>
<keyword evidence="5" id="KW-1185">Reference proteome</keyword>
<organism evidence="4 5">
    <name type="scientific">Nodularia harveyana UHCC-0300</name>
    <dbReference type="NCBI Taxonomy" id="2974287"/>
    <lineage>
        <taxon>Bacteria</taxon>
        <taxon>Bacillati</taxon>
        <taxon>Cyanobacteriota</taxon>
        <taxon>Cyanophyceae</taxon>
        <taxon>Nostocales</taxon>
        <taxon>Nodulariaceae</taxon>
        <taxon>Nodularia</taxon>
    </lineage>
</organism>
<dbReference type="InterPro" id="IPR019734">
    <property type="entry name" value="TPR_rpt"/>
</dbReference>
<keyword evidence="2 3" id="KW-0802">TPR repeat</keyword>
<accession>A0ABU5UGC7</accession>
<dbReference type="SUPFAM" id="SSF48452">
    <property type="entry name" value="TPR-like"/>
    <property type="match status" value="1"/>
</dbReference>
<dbReference type="Gene3D" id="1.25.40.10">
    <property type="entry name" value="Tetratricopeptide repeat domain"/>
    <property type="match status" value="2"/>
</dbReference>
<evidence type="ECO:0000256" key="2">
    <source>
        <dbReference type="ARBA" id="ARBA00022803"/>
    </source>
</evidence>
<gene>
    <name evidence="4" type="ORF">VB620_14735</name>
</gene>
<dbReference type="InterPro" id="IPR051685">
    <property type="entry name" value="Ycf3/AcsC/BcsC/TPR_MFPF"/>
</dbReference>
<evidence type="ECO:0000256" key="3">
    <source>
        <dbReference type="PROSITE-ProRule" id="PRU00339"/>
    </source>
</evidence>
<feature type="repeat" description="TPR" evidence="3">
    <location>
        <begin position="97"/>
        <end position="130"/>
    </location>
</feature>
<reference evidence="4 5" key="1">
    <citation type="submission" date="2023-12" db="EMBL/GenBank/DDBJ databases">
        <title>Baltic Sea Cyanobacteria.</title>
        <authorList>
            <person name="Delbaje E."/>
            <person name="Fewer D.P."/>
            <person name="Shishido T.K."/>
        </authorList>
    </citation>
    <scope>NUCLEOTIDE SEQUENCE [LARGE SCALE GENOMIC DNA]</scope>
    <source>
        <strain evidence="4 5">UHCC-0300</strain>
    </source>
</reference>
<dbReference type="Pfam" id="PF13432">
    <property type="entry name" value="TPR_16"/>
    <property type="match status" value="1"/>
</dbReference>
<dbReference type="RefSeq" id="WP_323196908.1">
    <property type="nucleotide sequence ID" value="NZ_JAYGHG010000025.1"/>
</dbReference>
<dbReference type="PANTHER" id="PTHR44943:SF4">
    <property type="entry name" value="TPR REPEAT-CONTAINING PROTEIN MJ0798"/>
    <property type="match status" value="1"/>
</dbReference>
<keyword evidence="1" id="KW-0677">Repeat</keyword>
<dbReference type="SMART" id="SM00028">
    <property type="entry name" value="TPR"/>
    <property type="match status" value="4"/>
</dbReference>